<dbReference type="InterPro" id="IPR016047">
    <property type="entry name" value="M23ase_b-sheet_dom"/>
</dbReference>
<reference evidence="3" key="1">
    <citation type="submission" date="2020-02" db="EMBL/GenBank/DDBJ databases">
        <authorList>
            <person name="Meier V. D."/>
        </authorList>
    </citation>
    <scope>NUCLEOTIDE SEQUENCE</scope>
    <source>
        <strain evidence="3">AVDCRST_MAG19</strain>
    </source>
</reference>
<dbReference type="PANTHER" id="PTHR21666:SF270">
    <property type="entry name" value="MUREIN HYDROLASE ACTIVATOR ENVC"/>
    <property type="match status" value="1"/>
</dbReference>
<dbReference type="EMBL" id="CADCWL010000003">
    <property type="protein sequence ID" value="CAA9542781.1"/>
    <property type="molecule type" value="Genomic_DNA"/>
</dbReference>
<feature type="chain" id="PRO_5026811954" description="M23ase beta-sheet core domain-containing protein" evidence="1">
    <location>
        <begin position="21"/>
        <end position="199"/>
    </location>
</feature>
<feature type="domain" description="M23ase beta-sheet core" evidence="2">
    <location>
        <begin position="82"/>
        <end position="160"/>
    </location>
</feature>
<dbReference type="Gene3D" id="2.70.70.10">
    <property type="entry name" value="Glucose Permease (Domain IIA)"/>
    <property type="match status" value="1"/>
</dbReference>
<evidence type="ECO:0000259" key="2">
    <source>
        <dbReference type="Pfam" id="PF01551"/>
    </source>
</evidence>
<organism evidence="3">
    <name type="scientific">uncultured Thermomicrobiales bacterium</name>
    <dbReference type="NCBI Taxonomy" id="1645740"/>
    <lineage>
        <taxon>Bacteria</taxon>
        <taxon>Pseudomonadati</taxon>
        <taxon>Thermomicrobiota</taxon>
        <taxon>Thermomicrobia</taxon>
        <taxon>Thermomicrobiales</taxon>
        <taxon>environmental samples</taxon>
    </lineage>
</organism>
<dbReference type="PANTHER" id="PTHR21666">
    <property type="entry name" value="PEPTIDASE-RELATED"/>
    <property type="match status" value="1"/>
</dbReference>
<accession>A0A6J4UA25</accession>
<proteinExistence type="predicted"/>
<sequence length="199" mass="21056">MLHCLTRRAVVGGIAGAALAARARPSTAQPQAPAFGYPVGLTGRVLGDGFVVRHGYAAENTWFNPNWLHTGEDWYSLDGETGGANVYATAAGEVVFAGSEYPGRVLIVRHAAGLYSMYGHLDYALPVAAGDRVARGDPIGTVLLQRGGRAPSHLHFEMRTFLTVPEVNGDAPRYGLGCGFQCPPGPGYWPIDAPEHPSA</sequence>
<feature type="non-terminal residue" evidence="3">
    <location>
        <position position="199"/>
    </location>
</feature>
<dbReference type="SUPFAM" id="SSF51261">
    <property type="entry name" value="Duplicated hybrid motif"/>
    <property type="match status" value="1"/>
</dbReference>
<dbReference type="AlphaFoldDB" id="A0A6J4UA25"/>
<dbReference type="InterPro" id="IPR011055">
    <property type="entry name" value="Dup_hybrid_motif"/>
</dbReference>
<protein>
    <recommendedName>
        <fullName evidence="2">M23ase beta-sheet core domain-containing protein</fullName>
    </recommendedName>
</protein>
<dbReference type="InterPro" id="IPR050570">
    <property type="entry name" value="Cell_wall_metabolism_enzyme"/>
</dbReference>
<dbReference type="GO" id="GO:0004222">
    <property type="term" value="F:metalloendopeptidase activity"/>
    <property type="evidence" value="ECO:0007669"/>
    <property type="project" value="TreeGrafter"/>
</dbReference>
<evidence type="ECO:0000256" key="1">
    <source>
        <dbReference type="SAM" id="SignalP"/>
    </source>
</evidence>
<feature type="signal peptide" evidence="1">
    <location>
        <begin position="1"/>
        <end position="20"/>
    </location>
</feature>
<keyword evidence="1" id="KW-0732">Signal</keyword>
<dbReference type="CDD" id="cd12797">
    <property type="entry name" value="M23_peptidase"/>
    <property type="match status" value="1"/>
</dbReference>
<dbReference type="InterPro" id="IPR006311">
    <property type="entry name" value="TAT_signal"/>
</dbReference>
<gene>
    <name evidence="3" type="ORF">AVDCRST_MAG19-30</name>
</gene>
<dbReference type="PROSITE" id="PS51318">
    <property type="entry name" value="TAT"/>
    <property type="match status" value="1"/>
</dbReference>
<evidence type="ECO:0000313" key="3">
    <source>
        <dbReference type="EMBL" id="CAA9542781.1"/>
    </source>
</evidence>
<name>A0A6J4UA25_9BACT</name>
<dbReference type="Pfam" id="PF01551">
    <property type="entry name" value="Peptidase_M23"/>
    <property type="match status" value="1"/>
</dbReference>